<sequence>MRNILVVLLLVLSFTGGISQELNCKVIVNAQQTGNENFPIFKTLEKQLTEFVNKTKWTNQKFAPQERVDCSMFINIVEYSGESFSATLQVQSSRPTYGSSYSSPIYNFNDKDFNFRYLEFQNLIFNPTQYESNLVSVLGFHVYMVLGLDADSFAEKGGDPYFKQAQIITNYSQQSNSAGWKLEDGLQSRFALIDNIMSPTFKEFREVMYTYHREGMDVMAENNKKGKQEIASALSTFKDMNSRRPNSFLLRTFFDAKADELEQIFSDGPNVNIVSLKETLQRIAPMHSSKWSNIKF</sequence>
<proteinExistence type="predicted"/>
<organism evidence="1 2">
    <name type="scientific">Algibacter lectus</name>
    <dbReference type="NCBI Taxonomy" id="221126"/>
    <lineage>
        <taxon>Bacteria</taxon>
        <taxon>Pseudomonadati</taxon>
        <taxon>Bacteroidota</taxon>
        <taxon>Flavobacteriia</taxon>
        <taxon>Flavobacteriales</taxon>
        <taxon>Flavobacteriaceae</taxon>
        <taxon>Algibacter</taxon>
    </lineage>
</organism>
<accession>A0A090WV76</accession>
<evidence type="ECO:0000313" key="1">
    <source>
        <dbReference type="EMBL" id="GAL80138.1"/>
    </source>
</evidence>
<reference evidence="1 2" key="1">
    <citation type="journal article" date="2014" name="Genome Announc.">
        <title>Draft Genome Sequences of Marine Flavobacterium Algibacter lectus Strains SS8 and NR4.</title>
        <authorList>
            <person name="Takatani N."/>
            <person name="Nakanishi M."/>
            <person name="Meirelles P."/>
            <person name="Mino S."/>
            <person name="Suda W."/>
            <person name="Oshima K."/>
            <person name="Hattori M."/>
            <person name="Ohkuma M."/>
            <person name="Hosokawa M."/>
            <person name="Miyashita K."/>
            <person name="Thompson F.L."/>
            <person name="Niwa A."/>
            <person name="Sawabe T."/>
            <person name="Sawabe T."/>
        </authorList>
    </citation>
    <scope>NUCLEOTIDE SEQUENCE [LARGE SCALE GENOMIC DNA]</scope>
    <source>
        <strain evidence="2">JCM19274</strain>
    </source>
</reference>
<protein>
    <recommendedName>
        <fullName evidence="3">DUF4835 domain-containing protein</fullName>
    </recommendedName>
</protein>
<dbReference type="Proteomes" id="UP000029643">
    <property type="component" value="Unassembled WGS sequence"/>
</dbReference>
<dbReference type="Pfam" id="PF16119">
    <property type="entry name" value="DUF4835"/>
    <property type="match status" value="1"/>
</dbReference>
<dbReference type="InterPro" id="IPR032274">
    <property type="entry name" value="DUF4835"/>
</dbReference>
<dbReference type="RefSeq" id="WP_042498304.1">
    <property type="nucleotide sequence ID" value="NZ_BBNU01000009.1"/>
</dbReference>
<dbReference type="STRING" id="221126.SAMN04489722_110117"/>
<evidence type="ECO:0000313" key="2">
    <source>
        <dbReference type="Proteomes" id="UP000029643"/>
    </source>
</evidence>
<dbReference type="EMBL" id="BBNU01000009">
    <property type="protein sequence ID" value="GAL80138.1"/>
    <property type="molecule type" value="Genomic_DNA"/>
</dbReference>
<evidence type="ECO:0008006" key="3">
    <source>
        <dbReference type="Google" id="ProtNLM"/>
    </source>
</evidence>
<dbReference type="AlphaFoldDB" id="A0A090WV76"/>
<gene>
    <name evidence="1" type="ORF">JCM19274_3708</name>
</gene>
<comment type="caution">
    <text evidence="1">The sequence shown here is derived from an EMBL/GenBank/DDBJ whole genome shotgun (WGS) entry which is preliminary data.</text>
</comment>
<name>A0A090WV76_9FLAO</name>